<dbReference type="AlphaFoldDB" id="A0AAE8M0X8"/>
<keyword evidence="2" id="KW-1185">Reference proteome</keyword>
<dbReference type="EMBL" id="ONZP01000056">
    <property type="protein sequence ID" value="SPJ72251.1"/>
    <property type="molecule type" value="Genomic_DNA"/>
</dbReference>
<comment type="caution">
    <text evidence="1">The sequence shown here is derived from an EMBL/GenBank/DDBJ whole genome shotgun (WGS) entry which is preliminary data.</text>
</comment>
<name>A0AAE8M0X8_9HYPO</name>
<gene>
    <name evidence="1" type="ORF">FTOL_01979</name>
</gene>
<proteinExistence type="predicted"/>
<dbReference type="Proteomes" id="UP001187734">
    <property type="component" value="Unassembled WGS sequence"/>
</dbReference>
<protein>
    <submittedName>
        <fullName evidence="1">Uncharacterized protein</fullName>
    </submittedName>
</protein>
<evidence type="ECO:0000313" key="2">
    <source>
        <dbReference type="Proteomes" id="UP001187734"/>
    </source>
</evidence>
<organism evidence="1 2">
    <name type="scientific">Fusarium torulosum</name>
    <dbReference type="NCBI Taxonomy" id="33205"/>
    <lineage>
        <taxon>Eukaryota</taxon>
        <taxon>Fungi</taxon>
        <taxon>Dikarya</taxon>
        <taxon>Ascomycota</taxon>
        <taxon>Pezizomycotina</taxon>
        <taxon>Sordariomycetes</taxon>
        <taxon>Hypocreomycetidae</taxon>
        <taxon>Hypocreales</taxon>
        <taxon>Nectriaceae</taxon>
        <taxon>Fusarium</taxon>
    </lineage>
</organism>
<sequence length="100" mass="11477">MKPNQPPIILNSSVGYSTTSETTSTLNFLRGDEQKQQAISESEIAQAYFEQSREVLQTDPEKYEKINEEYEESEEVRVENNPDEDAVNEESMLYNALKPL</sequence>
<evidence type="ECO:0000313" key="1">
    <source>
        <dbReference type="EMBL" id="SPJ72251.1"/>
    </source>
</evidence>
<accession>A0AAE8M0X8</accession>
<reference evidence="1" key="1">
    <citation type="submission" date="2018-03" db="EMBL/GenBank/DDBJ databases">
        <authorList>
            <person name="Guldener U."/>
        </authorList>
    </citation>
    <scope>NUCLEOTIDE SEQUENCE</scope>
</reference>